<keyword evidence="2" id="KW-0175">Coiled coil</keyword>
<name>A7TPI6_VANPO</name>
<feature type="non-terminal residue" evidence="6">
    <location>
        <position position="440"/>
    </location>
</feature>
<protein>
    <recommendedName>
        <fullName evidence="5">C3H1-type domain-containing protein</fullName>
    </recommendedName>
</protein>
<dbReference type="Gene3D" id="1.10.510.10">
    <property type="entry name" value="Transferase(Phosphotransferase) domain 1"/>
    <property type="match status" value="1"/>
</dbReference>
<dbReference type="HOGENOM" id="CLU_016423_2_1_1"/>
<keyword evidence="3" id="KW-0479">Metal-binding</keyword>
<organism evidence="7">
    <name type="scientific">Vanderwaltozyma polyspora (strain ATCC 22028 / DSM 70294 / BCRC 21397 / CBS 2163 / NBRC 10782 / NRRL Y-8283 / UCD 57-17)</name>
    <name type="common">Kluyveromyces polysporus</name>
    <dbReference type="NCBI Taxonomy" id="436907"/>
    <lineage>
        <taxon>Eukaryota</taxon>
        <taxon>Fungi</taxon>
        <taxon>Dikarya</taxon>
        <taxon>Ascomycota</taxon>
        <taxon>Saccharomycotina</taxon>
        <taxon>Saccharomycetes</taxon>
        <taxon>Saccharomycetales</taxon>
        <taxon>Saccharomycetaceae</taxon>
        <taxon>Vanderwaltozyma</taxon>
    </lineage>
</organism>
<dbReference type="InterPro" id="IPR030844">
    <property type="entry name" value="PAN3"/>
</dbReference>
<dbReference type="Gene3D" id="6.10.250.3160">
    <property type="match status" value="1"/>
</dbReference>
<evidence type="ECO:0000256" key="1">
    <source>
        <dbReference type="ARBA" id="ARBA00022664"/>
    </source>
</evidence>
<dbReference type="GO" id="GO:0000932">
    <property type="term" value="C:P-body"/>
    <property type="evidence" value="ECO:0007669"/>
    <property type="project" value="TreeGrafter"/>
</dbReference>
<dbReference type="OrthoDB" id="204958at2759"/>
<dbReference type="AlphaFoldDB" id="A7TPI6"/>
<evidence type="ECO:0000259" key="5">
    <source>
        <dbReference type="PROSITE" id="PS50103"/>
    </source>
</evidence>
<dbReference type="GO" id="GO:0000289">
    <property type="term" value="P:nuclear-transcribed mRNA poly(A) tail shortening"/>
    <property type="evidence" value="ECO:0007669"/>
    <property type="project" value="EnsemblFungi"/>
</dbReference>
<dbReference type="GO" id="GO:0008270">
    <property type="term" value="F:zinc ion binding"/>
    <property type="evidence" value="ECO:0007669"/>
    <property type="project" value="UniProtKB-KW"/>
</dbReference>
<keyword evidence="7" id="KW-1185">Reference proteome</keyword>
<dbReference type="OMA" id="MVNSESM"/>
<dbReference type="PANTHER" id="PTHR12272">
    <property type="entry name" value="DEADENYLATION COMPLEX SUBUNIT PAN3"/>
    <property type="match status" value="1"/>
</dbReference>
<dbReference type="Pfam" id="PF25586">
    <property type="entry name" value="zf-CCCH_PAN3"/>
    <property type="match status" value="1"/>
</dbReference>
<dbReference type="PANTHER" id="PTHR12272:SF11">
    <property type="entry name" value="PAN2-PAN3 DEADENYLATION COMPLEX SUBUNIT PAN3"/>
    <property type="match status" value="1"/>
</dbReference>
<feature type="region of interest" description="Disordered" evidence="4">
    <location>
        <begin position="57"/>
        <end position="76"/>
    </location>
</feature>
<dbReference type="KEGG" id="vpo:Kpol_1057p18"/>
<dbReference type="Proteomes" id="UP000000267">
    <property type="component" value="Unassembled WGS sequence"/>
</dbReference>
<dbReference type="GO" id="GO:0006281">
    <property type="term" value="P:DNA repair"/>
    <property type="evidence" value="ECO:0007669"/>
    <property type="project" value="EnsemblFungi"/>
</dbReference>
<reference evidence="6 7" key="1">
    <citation type="journal article" date="2007" name="Proc. Natl. Acad. Sci. U.S.A.">
        <title>Independent sorting-out of thousands of duplicated gene pairs in two yeast species descended from a whole-genome duplication.</title>
        <authorList>
            <person name="Scannell D.R."/>
            <person name="Frank A.C."/>
            <person name="Conant G.C."/>
            <person name="Byrne K.P."/>
            <person name="Woolfit M."/>
            <person name="Wolfe K.H."/>
        </authorList>
    </citation>
    <scope>NUCLEOTIDE SEQUENCE [LARGE SCALE GENOMIC DNA]</scope>
    <source>
        <strain evidence="7">ATCC 22028 / DSM 70294 / BCRC 21397 / CBS 2163 / NBRC 10782 / NRRL Y-8283 / UCD 57-17</strain>
    </source>
</reference>
<sequence length="440" mass="48537">MDKTNTEWAKDIPCRNVIIYGYCKKEKEGCPFKHENGDSSCGDDEEPVKSGVSVVGNANLNSASSTPTAPSSSASNVTQGIVQPVGTVPKFNAKISASFTPMGVKPVDSGEVPQPQPQQQLLQLKSQTPQPPQLPPQLPSLNAMPNSQLASNASVNSITHSFDPYSSKSFTPTTSSGNMMSMPMVNSESMEPQFKYPIPPPMGNPGFAGTPPVSAPPAMNMKFPTIYPPPHSLLQYHLYAPDPPPHFNLSLKPNEELPESLFIPNKLRETLVKRNLAALQVLPAGGALPDIVQDYFGLVPLDFHKSEIPKDNYHGHKNSLYKVFSNVDGNIYILRRIHDAKITDPSLIAQTFKEWNKLSSVNLVHLKDLFVTSKFGDNSLCAVYDYYPLATSLYESHFVNFPRTPITQNYLWSYLTQLTNVIKTIHSNGLWIGPLLDWDK</sequence>
<accession>A7TPI6</accession>
<dbReference type="PROSITE" id="PS50103">
    <property type="entry name" value="ZF_C3H1"/>
    <property type="match status" value="1"/>
</dbReference>
<evidence type="ECO:0000256" key="4">
    <source>
        <dbReference type="SAM" id="MobiDB-lite"/>
    </source>
</evidence>
<dbReference type="SUPFAM" id="SSF56112">
    <property type="entry name" value="Protein kinase-like (PK-like)"/>
    <property type="match status" value="1"/>
</dbReference>
<dbReference type="GO" id="GO:0006397">
    <property type="term" value="P:mRNA processing"/>
    <property type="evidence" value="ECO:0007669"/>
    <property type="project" value="UniProtKB-KW"/>
</dbReference>
<dbReference type="GO" id="GO:0031251">
    <property type="term" value="C:PAN complex"/>
    <property type="evidence" value="ECO:0007669"/>
    <property type="project" value="EnsemblFungi"/>
</dbReference>
<feature type="compositionally biased region" description="Low complexity" evidence="4">
    <location>
        <begin position="62"/>
        <end position="75"/>
    </location>
</feature>
<evidence type="ECO:0000256" key="2">
    <source>
        <dbReference type="ARBA" id="ARBA00023054"/>
    </source>
</evidence>
<proteinExistence type="predicted"/>
<dbReference type="InterPro" id="IPR011009">
    <property type="entry name" value="Kinase-like_dom_sf"/>
</dbReference>
<keyword evidence="3" id="KW-0862">Zinc</keyword>
<dbReference type="InParanoid" id="A7TPI6"/>
<dbReference type="EMBL" id="DS480443">
    <property type="protein sequence ID" value="EDO15830.1"/>
    <property type="molecule type" value="Genomic_DNA"/>
</dbReference>
<dbReference type="GO" id="GO:0006301">
    <property type="term" value="P:DNA damage tolerance"/>
    <property type="evidence" value="ECO:0007669"/>
    <property type="project" value="EnsemblFungi"/>
</dbReference>
<dbReference type="GO" id="GO:0008143">
    <property type="term" value="F:poly(A) binding"/>
    <property type="evidence" value="ECO:0007669"/>
    <property type="project" value="EnsemblFungi"/>
</dbReference>
<feature type="domain" description="C3H1-type" evidence="5">
    <location>
        <begin position="8"/>
        <end position="37"/>
    </location>
</feature>
<dbReference type="RefSeq" id="XP_001643688.1">
    <property type="nucleotide sequence ID" value="XM_001643638.1"/>
</dbReference>
<gene>
    <name evidence="6" type="ORF">Kpol_1057p18</name>
</gene>
<keyword evidence="3" id="KW-0863">Zinc-finger</keyword>
<evidence type="ECO:0000313" key="6">
    <source>
        <dbReference type="EMBL" id="EDO15830.1"/>
    </source>
</evidence>
<dbReference type="STRING" id="436907.A7TPI6"/>
<feature type="zinc finger region" description="C3H1-type" evidence="3">
    <location>
        <begin position="8"/>
        <end position="37"/>
    </location>
</feature>
<dbReference type="FunCoup" id="A7TPI6">
    <property type="interactions" value="664"/>
</dbReference>
<evidence type="ECO:0000313" key="7">
    <source>
        <dbReference type="Proteomes" id="UP000000267"/>
    </source>
</evidence>
<dbReference type="GeneID" id="5543932"/>
<keyword evidence="1" id="KW-0507">mRNA processing</keyword>
<evidence type="ECO:0000256" key="3">
    <source>
        <dbReference type="PROSITE-ProRule" id="PRU00723"/>
    </source>
</evidence>
<dbReference type="InterPro" id="IPR000571">
    <property type="entry name" value="Znf_CCCH"/>
</dbReference>
<dbReference type="eggNOG" id="KOG3741">
    <property type="taxonomic scope" value="Eukaryota"/>
</dbReference>